<feature type="compositionally biased region" description="Gly residues" evidence="1">
    <location>
        <begin position="29"/>
        <end position="41"/>
    </location>
</feature>
<name>F2IZ43_POLGS</name>
<keyword evidence="2" id="KW-0732">Signal</keyword>
<dbReference type="KEGG" id="pgv:SL003B_3344"/>
<dbReference type="OrthoDB" id="10006193at2"/>
<protein>
    <submittedName>
        <fullName evidence="3">Uncharacterized protein</fullName>
    </submittedName>
</protein>
<evidence type="ECO:0000313" key="4">
    <source>
        <dbReference type="Proteomes" id="UP000008130"/>
    </source>
</evidence>
<dbReference type="EMBL" id="CP002568">
    <property type="protein sequence ID" value="ADZ71766.1"/>
    <property type="molecule type" value="Genomic_DNA"/>
</dbReference>
<dbReference type="HOGENOM" id="CLU_2024592_0_0_5"/>
<evidence type="ECO:0000313" key="3">
    <source>
        <dbReference type="EMBL" id="ADZ71766.1"/>
    </source>
</evidence>
<accession>F2IZ43</accession>
<feature type="region of interest" description="Disordered" evidence="1">
    <location>
        <begin position="24"/>
        <end position="53"/>
    </location>
</feature>
<proteinExistence type="predicted"/>
<dbReference type="AlphaFoldDB" id="F2IZ43"/>
<dbReference type="Proteomes" id="UP000008130">
    <property type="component" value="Chromosome"/>
</dbReference>
<sequence length="122" mass="12515">MTRNFIVTLIATAGLAALVGTAHAQSAGQGAGQGNGGGRGGSSSASGDSGGGSGPILCASRACMDRQAAAAAGTPPTHNTPPRGKIRYRMVERDTCRMDYLVLDNGPVIQVRDCYRPERVVR</sequence>
<reference evidence="3 4" key="1">
    <citation type="journal article" date="2011" name="J. Bacteriol.">
        <title>Complete genome sequence of Polymorphum gilvum SL003B-26A1T, a crude oil-degrading bacterium from oil-polluted saline soil.</title>
        <authorList>
            <person name="Li S.G."/>
            <person name="Tang Y.Q."/>
            <person name="Nie Y."/>
            <person name="Cai M."/>
            <person name="Wu X.L."/>
        </authorList>
    </citation>
    <scope>NUCLEOTIDE SEQUENCE [LARGE SCALE GENOMIC DNA]</scope>
    <source>
        <strain evidence="4">LMG 25793 / CGMCC 1.9160 / SL003B-26A1</strain>
    </source>
</reference>
<evidence type="ECO:0000256" key="2">
    <source>
        <dbReference type="SAM" id="SignalP"/>
    </source>
</evidence>
<organism evidence="3 4">
    <name type="scientific">Polymorphum gilvum (strain LMG 25793 / CGMCC 1.9160 / SL003B-26A1)</name>
    <dbReference type="NCBI Taxonomy" id="991905"/>
    <lineage>
        <taxon>Bacteria</taxon>
        <taxon>Pseudomonadati</taxon>
        <taxon>Pseudomonadota</taxon>
        <taxon>Alphaproteobacteria</taxon>
        <taxon>Rhodobacterales</taxon>
        <taxon>Paracoccaceae</taxon>
        <taxon>Polymorphum</taxon>
    </lineage>
</organism>
<gene>
    <name evidence="3" type="ordered locus">SL003B_3344</name>
</gene>
<feature type="chain" id="PRO_5003283722" evidence="2">
    <location>
        <begin position="25"/>
        <end position="122"/>
    </location>
</feature>
<feature type="signal peptide" evidence="2">
    <location>
        <begin position="1"/>
        <end position="24"/>
    </location>
</feature>
<dbReference type="RefSeq" id="WP_013654075.1">
    <property type="nucleotide sequence ID" value="NC_015259.1"/>
</dbReference>
<evidence type="ECO:0000256" key="1">
    <source>
        <dbReference type="SAM" id="MobiDB-lite"/>
    </source>
</evidence>
<keyword evidence="4" id="KW-1185">Reference proteome</keyword>